<evidence type="ECO:0000313" key="5">
    <source>
        <dbReference type="Proteomes" id="UP001519535"/>
    </source>
</evidence>
<evidence type="ECO:0000256" key="1">
    <source>
        <dbReference type="ARBA" id="ARBA00022603"/>
    </source>
</evidence>
<dbReference type="EMBL" id="JAHCLR010000039">
    <property type="protein sequence ID" value="MBS9535254.1"/>
    <property type="molecule type" value="Genomic_DNA"/>
</dbReference>
<dbReference type="InterPro" id="IPR029063">
    <property type="entry name" value="SAM-dependent_MTases_sf"/>
</dbReference>
<dbReference type="NCBIfam" id="NF045823">
    <property type="entry name" value="PthPhpthDimycoMt"/>
    <property type="match status" value="1"/>
</dbReference>
<dbReference type="CDD" id="cd02440">
    <property type="entry name" value="AdoMet_MTases"/>
    <property type="match status" value="1"/>
</dbReference>
<sequence length="278" mass="31725">MVLSAASETLEKVGADLVYRISGLPVYKKVFKYWYPFMTKRMGHDDVVFLNWGYEQDPPLGLKLDEADEPNRYSIQLYHQTATQIDLKGKKVLEVSSGHGGGASFLARTLKPASYTGLDFNPDGVAFCKKRHQVPGLDFVQGDAQNMPFPDESFDAVVNVEASHIYPDFAKFVSEVGRVLKPGGHFLHTDFREKKDIPAWQQTLAKPPLRLLNERDISQEVVRGLKLNSPRSNELINERMPFYLRRFAREFAVVEGSLFYKDLDRGEITYRIFDLVKD</sequence>
<dbReference type="InterPro" id="IPR013216">
    <property type="entry name" value="Methyltransf_11"/>
</dbReference>
<proteinExistence type="predicted"/>
<evidence type="ECO:0000313" key="4">
    <source>
        <dbReference type="EMBL" id="MBS9535254.1"/>
    </source>
</evidence>
<dbReference type="Proteomes" id="UP001519535">
    <property type="component" value="Unassembled WGS sequence"/>
</dbReference>
<dbReference type="Gene3D" id="3.40.50.150">
    <property type="entry name" value="Vaccinia Virus protein VP39"/>
    <property type="match status" value="1"/>
</dbReference>
<evidence type="ECO:0000259" key="3">
    <source>
        <dbReference type="Pfam" id="PF08241"/>
    </source>
</evidence>
<name>A0ABS5RNW2_9MYCO</name>
<keyword evidence="1 4" id="KW-0489">Methyltransferase</keyword>
<dbReference type="RefSeq" id="WP_214094113.1">
    <property type="nucleotide sequence ID" value="NZ_JAHCLR010000039.1"/>
</dbReference>
<dbReference type="SUPFAM" id="SSF53335">
    <property type="entry name" value="S-adenosyl-L-methionine-dependent methyltransferases"/>
    <property type="match status" value="1"/>
</dbReference>
<comment type="caution">
    <text evidence="4">The sequence shown here is derived from an EMBL/GenBank/DDBJ whole genome shotgun (WGS) entry which is preliminary data.</text>
</comment>
<dbReference type="InterPro" id="IPR054877">
    <property type="entry name" value="PthPhpthDimycoMt"/>
</dbReference>
<organism evidence="4 5">
    <name type="scientific">Mycolicibacter acidiphilus</name>
    <dbReference type="NCBI Taxonomy" id="2835306"/>
    <lineage>
        <taxon>Bacteria</taxon>
        <taxon>Bacillati</taxon>
        <taxon>Actinomycetota</taxon>
        <taxon>Actinomycetes</taxon>
        <taxon>Mycobacteriales</taxon>
        <taxon>Mycobacteriaceae</taxon>
        <taxon>Mycolicibacter</taxon>
    </lineage>
</organism>
<dbReference type="Pfam" id="PF08241">
    <property type="entry name" value="Methyltransf_11"/>
    <property type="match status" value="1"/>
</dbReference>
<dbReference type="PANTHER" id="PTHR44068">
    <property type="entry name" value="ZGC:194242"/>
    <property type="match status" value="1"/>
</dbReference>
<keyword evidence="5" id="KW-1185">Reference proteome</keyword>
<gene>
    <name evidence="4" type="ORF">KIH27_16830</name>
</gene>
<dbReference type="GO" id="GO:0008168">
    <property type="term" value="F:methyltransferase activity"/>
    <property type="evidence" value="ECO:0007669"/>
    <property type="project" value="UniProtKB-KW"/>
</dbReference>
<feature type="domain" description="Methyltransferase type 11" evidence="3">
    <location>
        <begin position="93"/>
        <end position="187"/>
    </location>
</feature>
<dbReference type="InterPro" id="IPR050447">
    <property type="entry name" value="Erg6_SMT_methyltransf"/>
</dbReference>
<evidence type="ECO:0000256" key="2">
    <source>
        <dbReference type="ARBA" id="ARBA00022679"/>
    </source>
</evidence>
<reference evidence="4 5" key="1">
    <citation type="submission" date="2021-05" db="EMBL/GenBank/DDBJ databases">
        <title>Mycobacterium acidophilum sp. nov., an extremely acid-tolerant member of the genus Mycobacterium.</title>
        <authorList>
            <person name="Xia J."/>
        </authorList>
    </citation>
    <scope>NUCLEOTIDE SEQUENCE [LARGE SCALE GENOMIC DNA]</scope>
    <source>
        <strain evidence="4 5">M1</strain>
    </source>
</reference>
<keyword evidence="2" id="KW-0808">Transferase</keyword>
<dbReference type="PANTHER" id="PTHR44068:SF1">
    <property type="entry name" value="HYPOTHETICAL LOC100005854"/>
    <property type="match status" value="1"/>
</dbReference>
<dbReference type="GO" id="GO:0032259">
    <property type="term" value="P:methylation"/>
    <property type="evidence" value="ECO:0007669"/>
    <property type="project" value="UniProtKB-KW"/>
</dbReference>
<accession>A0ABS5RNW2</accession>
<protein>
    <submittedName>
        <fullName evidence="4">Class I SAM-dependent methyltransferase</fullName>
    </submittedName>
</protein>